<dbReference type="PANTHER" id="PTHR24221">
    <property type="entry name" value="ATP-BINDING CASSETTE SUB-FAMILY B"/>
    <property type="match status" value="1"/>
</dbReference>
<gene>
    <name evidence="13" type="ORF">NX774_14325</name>
</gene>
<dbReference type="PROSITE" id="PS50990">
    <property type="entry name" value="PEPTIDASE_C39"/>
    <property type="match status" value="1"/>
</dbReference>
<keyword evidence="5 13" id="KW-0067">ATP-binding</keyword>
<evidence type="ECO:0000259" key="12">
    <source>
        <dbReference type="PROSITE" id="PS50990"/>
    </source>
</evidence>
<evidence type="ECO:0000256" key="2">
    <source>
        <dbReference type="ARBA" id="ARBA00022475"/>
    </source>
</evidence>
<comment type="subcellular location">
    <subcellularLocation>
        <location evidence="1">Cell membrane</location>
        <topology evidence="1">Multi-pass membrane protein</topology>
    </subcellularLocation>
</comment>
<dbReference type="RefSeq" id="WP_258822919.1">
    <property type="nucleotide sequence ID" value="NZ_JANUHB010000003.1"/>
</dbReference>
<feature type="compositionally biased region" description="Low complexity" evidence="9">
    <location>
        <begin position="669"/>
        <end position="680"/>
    </location>
</feature>
<dbReference type="GO" id="GO:0005524">
    <property type="term" value="F:ATP binding"/>
    <property type="evidence" value="ECO:0007669"/>
    <property type="project" value="UniProtKB-KW"/>
</dbReference>
<evidence type="ECO:0000256" key="5">
    <source>
        <dbReference type="ARBA" id="ARBA00022840"/>
    </source>
</evidence>
<feature type="transmembrane region" description="Helical" evidence="10">
    <location>
        <begin position="159"/>
        <end position="181"/>
    </location>
</feature>
<keyword evidence="4" id="KW-0547">Nucleotide-binding</keyword>
<dbReference type="Gene3D" id="1.20.1560.10">
    <property type="entry name" value="ABC transporter type 1, transmembrane domain"/>
    <property type="match status" value="1"/>
</dbReference>
<dbReference type="InterPro" id="IPR036640">
    <property type="entry name" value="ABC1_TM_sf"/>
</dbReference>
<protein>
    <submittedName>
        <fullName evidence="13">ATP-binding cassette domain-containing protein</fullName>
    </submittedName>
</protein>
<dbReference type="PANTHER" id="PTHR24221:SF654">
    <property type="entry name" value="ATP-BINDING CASSETTE SUB-FAMILY B MEMBER 6"/>
    <property type="match status" value="1"/>
</dbReference>
<evidence type="ECO:0000256" key="1">
    <source>
        <dbReference type="ARBA" id="ARBA00004651"/>
    </source>
</evidence>
<evidence type="ECO:0000256" key="6">
    <source>
        <dbReference type="ARBA" id="ARBA00022989"/>
    </source>
</evidence>
<evidence type="ECO:0000256" key="10">
    <source>
        <dbReference type="SAM" id="Phobius"/>
    </source>
</evidence>
<feature type="region of interest" description="Disordered" evidence="9">
    <location>
        <begin position="667"/>
        <end position="698"/>
    </location>
</feature>
<evidence type="ECO:0000256" key="3">
    <source>
        <dbReference type="ARBA" id="ARBA00022692"/>
    </source>
</evidence>
<proteinExistence type="predicted"/>
<name>A0ABT2DFA3_9BURK</name>
<dbReference type="Gene3D" id="3.40.50.300">
    <property type="entry name" value="P-loop containing nucleotide triphosphate hydrolases"/>
    <property type="match status" value="2"/>
</dbReference>
<feature type="transmembrane region" description="Helical" evidence="10">
    <location>
        <begin position="968"/>
        <end position="989"/>
    </location>
</feature>
<feature type="domain" description="ABC transporter" evidence="11">
    <location>
        <begin position="1134"/>
        <end position="1365"/>
    </location>
</feature>
<dbReference type="SMART" id="SM00382">
    <property type="entry name" value="AAA"/>
    <property type="match status" value="2"/>
</dbReference>
<feature type="transmembrane region" description="Helical" evidence="10">
    <location>
        <begin position="1050"/>
        <end position="1071"/>
    </location>
</feature>
<dbReference type="InterPro" id="IPR005074">
    <property type="entry name" value="Peptidase_C39"/>
</dbReference>
<evidence type="ECO:0000313" key="14">
    <source>
        <dbReference type="Proteomes" id="UP001206126"/>
    </source>
</evidence>
<keyword evidence="8" id="KW-0080">Bacteriocin transport</keyword>
<keyword evidence="6 10" id="KW-1133">Transmembrane helix</keyword>
<dbReference type="PROSITE" id="PS50893">
    <property type="entry name" value="ABC_TRANSPORTER_2"/>
    <property type="match status" value="2"/>
</dbReference>
<dbReference type="EMBL" id="JANUHB010000003">
    <property type="protein sequence ID" value="MCS0809103.1"/>
    <property type="molecule type" value="Genomic_DNA"/>
</dbReference>
<dbReference type="SUPFAM" id="SSF52540">
    <property type="entry name" value="P-loop containing nucleoside triphosphate hydrolases"/>
    <property type="match status" value="2"/>
</dbReference>
<feature type="transmembrane region" description="Helical" evidence="10">
    <location>
        <begin position="187"/>
        <end position="206"/>
    </location>
</feature>
<evidence type="ECO:0000256" key="8">
    <source>
        <dbReference type="ARBA" id="ARBA00043264"/>
    </source>
</evidence>
<dbReference type="CDD" id="cd03228">
    <property type="entry name" value="ABCC_MRP_Like"/>
    <property type="match status" value="1"/>
</dbReference>
<evidence type="ECO:0000256" key="4">
    <source>
        <dbReference type="ARBA" id="ARBA00022741"/>
    </source>
</evidence>
<keyword evidence="7 10" id="KW-0472">Membrane</keyword>
<evidence type="ECO:0000256" key="9">
    <source>
        <dbReference type="SAM" id="MobiDB-lite"/>
    </source>
</evidence>
<keyword evidence="3 10" id="KW-0812">Transmembrane</keyword>
<dbReference type="InterPro" id="IPR003593">
    <property type="entry name" value="AAA+_ATPase"/>
</dbReference>
<dbReference type="InterPro" id="IPR039421">
    <property type="entry name" value="Type_1_exporter"/>
</dbReference>
<organism evidence="13 14">
    <name type="scientific">Massilia agilis</name>
    <dbReference type="NCBI Taxonomy" id="1811226"/>
    <lineage>
        <taxon>Bacteria</taxon>
        <taxon>Pseudomonadati</taxon>
        <taxon>Pseudomonadota</taxon>
        <taxon>Betaproteobacteria</taxon>
        <taxon>Burkholderiales</taxon>
        <taxon>Oxalobacteraceae</taxon>
        <taxon>Telluria group</taxon>
        <taxon>Massilia</taxon>
    </lineage>
</organism>
<dbReference type="Gene3D" id="3.90.70.10">
    <property type="entry name" value="Cysteine proteinases"/>
    <property type="match status" value="1"/>
</dbReference>
<dbReference type="Pfam" id="PF00005">
    <property type="entry name" value="ABC_tran"/>
    <property type="match status" value="2"/>
</dbReference>
<keyword evidence="2" id="KW-1003">Cell membrane</keyword>
<sequence length="1436" mass="150132">MTRTPLFIQSQQTECCIAVLGAMLGYFGRSVTLAELREVTGISRDCLSAADMARAARHYGLAARVLRKEPGELAALGLPLIVHLDFIHFAVLEEISATEVLLNDPSYGPERLPREVFDERFTGIAIALAPTPQFERNAPPPRLLAACAGRLPPQARRPLAAAALVAILMPLAPLALAWTAFAGSGAQAVAGAALAAAGLRMLLAWLQAGARERAERAIREDGERRFVESMARQPQSFFDYRLPSALQAIAGLPQALGGAVCRQLLPAWTRLAETVVLLAGLAWLAPAFGAAVCAVLGAAAVLAWAAGGRGGWRLNRLLAPAPETASYSANGIESTRTGGQAEEALAARAGALAADIGQRQWLASWALRIRLVQHGCLLVLVALLARYAAGAPAGQVLALLLLAAPLPLVLPWLARLPACLHNLRVIVQLQDDAQAPPAAPPHAGNVALAPVPALVARHLVFGYARNRAPVLDDASLDVAPGEIVGLTGASGAGKSTLAALLCGLAQPWSGELRFGGVAPGALDPGQRAHAIAWVDKFPAFFAGPVRANLTLWQDGVGEATLRQALDDACLGELVASRPGGLDSGVAPRAANFSGGQRQRLAIARALVSEPRLLILDEATDGLDSALEASLLSNLRRRGCSVILISHRPATLAACDRVLRLEHGTLAQDAAPAPSRTASAAGFHDAPDETDEPAPPLPGPGQLRDCLRQLAERCGLPWDAGAQPAAPAATRAQAVLALARAQGWRLRPVRMVARSWWREDPGPLLVFERASGRPAVLVAGPGRGYAMFDAAGARRPVTAPECAFDDEAYAPMPRAGKAVPGSVAALLARVGWHGRRDWGGTLAACALDAVLGVAALCSAALLAWPAAAAALIASLLWQWQAGVRLARVLGRDHAALDATLRQTLHSVPPPAASGRYTALRLASGADAAPAVLRALQDDRRGAPPVATAACSLLATGAGLAWLWPALWPAWAALALAAMLPLAWAAGPARLRVRGPRVLRRRAQFLQHVLHHVGSLRAAGRTDAALRRWLGMPWRQPVGLARRLRAASAWRAGYPLAALGLLLAWVLAAPAAAPAGARWLATAALALSMLVHAGRLCQAGLAWAAALDERRALHRLLRAPRDPAPSADAAQGPARVQAHALCFTYPGSPHRALDGVSIELAPGRITALAGASGSGKSTLLRLLLGFETASHGQVLVDGRTPGAAGMAALRESTGLVMQDEVLNGAGPLRWQLAGMGTWPLGAVWQALEQAVLARDVRRMPMGVLTIVDSARLATGQLQRLLIARCLLRRPRLLVLDEATSALPDEMQAELLGRIRALGVTCLLVSHRDSALACADEVLVLAHGKVAARGAPGSAPVRAALGTLAGQEGRAPFEPAIEAPAGAPAPGAPAMRRGLFRDQALRRFQGEGSNTSPLLLLRRARWPGWLAAALLAALAARLA</sequence>
<feature type="transmembrane region" description="Helical" evidence="10">
    <location>
        <begin position="848"/>
        <end position="876"/>
    </location>
</feature>
<keyword evidence="14" id="KW-1185">Reference proteome</keyword>
<feature type="transmembrane region" description="Helical" evidence="10">
    <location>
        <begin position="275"/>
        <end position="306"/>
    </location>
</feature>
<dbReference type="Pfam" id="PF03412">
    <property type="entry name" value="Peptidase_C39"/>
    <property type="match status" value="1"/>
</dbReference>
<comment type="caution">
    <text evidence="13">The sequence shown here is derived from an EMBL/GenBank/DDBJ whole genome shotgun (WGS) entry which is preliminary data.</text>
</comment>
<dbReference type="InterPro" id="IPR003439">
    <property type="entry name" value="ABC_transporter-like_ATP-bd"/>
</dbReference>
<keyword evidence="8" id="KW-0653">Protein transport</keyword>
<accession>A0ABT2DFA3</accession>
<evidence type="ECO:0000259" key="11">
    <source>
        <dbReference type="PROSITE" id="PS50893"/>
    </source>
</evidence>
<dbReference type="InterPro" id="IPR017871">
    <property type="entry name" value="ABC_transporter-like_CS"/>
</dbReference>
<dbReference type="InterPro" id="IPR027417">
    <property type="entry name" value="P-loop_NTPase"/>
</dbReference>
<keyword evidence="8" id="KW-0813">Transport</keyword>
<feature type="domain" description="ABC transporter" evidence="11">
    <location>
        <begin position="454"/>
        <end position="687"/>
    </location>
</feature>
<feature type="domain" description="Peptidase C39" evidence="12">
    <location>
        <begin position="9"/>
        <end position="128"/>
    </location>
</feature>
<reference evidence="13 14" key="1">
    <citation type="submission" date="2022-08" db="EMBL/GenBank/DDBJ databases">
        <title>Reclassification of Massilia species as members of the genera Telluria, Duganella, Pseudoduganella, Mokoshia gen. nov. and Zemynaea gen. nov. using orthogonal and non-orthogonal genome-based approaches.</title>
        <authorList>
            <person name="Bowman J.P."/>
        </authorList>
    </citation>
    <scope>NUCLEOTIDE SEQUENCE [LARGE SCALE GENOMIC DNA]</scope>
    <source>
        <strain evidence="13 14">JCM 31605</strain>
    </source>
</reference>
<evidence type="ECO:0000256" key="7">
    <source>
        <dbReference type="ARBA" id="ARBA00023136"/>
    </source>
</evidence>
<dbReference type="SUPFAM" id="SSF90123">
    <property type="entry name" value="ABC transporter transmembrane region"/>
    <property type="match status" value="1"/>
</dbReference>
<dbReference type="PROSITE" id="PS00211">
    <property type="entry name" value="ABC_TRANSPORTER_1"/>
    <property type="match status" value="1"/>
</dbReference>
<feature type="transmembrane region" description="Helical" evidence="10">
    <location>
        <begin position="941"/>
        <end position="962"/>
    </location>
</feature>
<dbReference type="Proteomes" id="UP001206126">
    <property type="component" value="Unassembled WGS sequence"/>
</dbReference>
<evidence type="ECO:0000313" key="13">
    <source>
        <dbReference type="EMBL" id="MCS0809103.1"/>
    </source>
</evidence>